<reference evidence="1 2" key="1">
    <citation type="journal article" date="2020" name="ISME J.">
        <title>Uncovering the hidden diversity of litter-decomposition mechanisms in mushroom-forming fungi.</title>
        <authorList>
            <person name="Floudas D."/>
            <person name="Bentzer J."/>
            <person name="Ahren D."/>
            <person name="Johansson T."/>
            <person name="Persson P."/>
            <person name="Tunlid A."/>
        </authorList>
    </citation>
    <scope>NUCLEOTIDE SEQUENCE [LARGE SCALE GENOMIC DNA]</scope>
    <source>
        <strain evidence="1 2">CBS 101986</strain>
    </source>
</reference>
<keyword evidence="2" id="KW-1185">Reference proteome</keyword>
<accession>A0A8H5F6I8</accession>
<dbReference type="OrthoDB" id="3232239at2759"/>
<gene>
    <name evidence="1" type="ORF">D9619_009532</name>
</gene>
<evidence type="ECO:0000313" key="1">
    <source>
        <dbReference type="EMBL" id="KAF5325526.1"/>
    </source>
</evidence>
<name>A0A8H5F6I8_9AGAR</name>
<comment type="caution">
    <text evidence="1">The sequence shown here is derived from an EMBL/GenBank/DDBJ whole genome shotgun (WGS) entry which is preliminary data.</text>
</comment>
<dbReference type="Gene3D" id="3.80.10.10">
    <property type="entry name" value="Ribonuclease Inhibitor"/>
    <property type="match status" value="1"/>
</dbReference>
<dbReference type="EMBL" id="JAACJJ010000015">
    <property type="protein sequence ID" value="KAF5325526.1"/>
    <property type="molecule type" value="Genomic_DNA"/>
</dbReference>
<sequence length="389" mass="44404">MPALPSELIRQIVEDIVDDVNDPVYFRHLSVVSLTSRLLRHEAQRLLFRDSGELYTASASRGKTILFLDAVLSSSERLALFVNRFSITFDDFFNPTSDETTALIRQLGNALEAMRNLTFLDVVQRTAGLHSLPSILQDTHFKLTSFRWSGYSNGVAEVIDLKTDFLRRQDNIDHLQMLGFVDQSTLKSISADILPRLRSLSAPYPLTEILLPGRDITSLQWSTPLDNPATPYQSSLVLGFPFHPGTLSKELGRIRYLSYDPIDTTVPVGPDIRRIAPHLTRLICLETCRDIIKHVEALSQIPHLEILVLNADGSRSRMPKRRDMTKVATACESLEHIDIEDNHGKLLRFYYDYSSKTHLFDTIDESQWYAWINDHDNPWINDYDSSDEE</sequence>
<organism evidence="1 2">
    <name type="scientific">Psilocybe cf. subviscida</name>
    <dbReference type="NCBI Taxonomy" id="2480587"/>
    <lineage>
        <taxon>Eukaryota</taxon>
        <taxon>Fungi</taxon>
        <taxon>Dikarya</taxon>
        <taxon>Basidiomycota</taxon>
        <taxon>Agaricomycotina</taxon>
        <taxon>Agaricomycetes</taxon>
        <taxon>Agaricomycetidae</taxon>
        <taxon>Agaricales</taxon>
        <taxon>Agaricineae</taxon>
        <taxon>Strophariaceae</taxon>
        <taxon>Psilocybe</taxon>
    </lineage>
</organism>
<proteinExistence type="predicted"/>
<dbReference type="Proteomes" id="UP000567179">
    <property type="component" value="Unassembled WGS sequence"/>
</dbReference>
<dbReference type="InterPro" id="IPR032675">
    <property type="entry name" value="LRR_dom_sf"/>
</dbReference>
<evidence type="ECO:0000313" key="2">
    <source>
        <dbReference type="Proteomes" id="UP000567179"/>
    </source>
</evidence>
<dbReference type="AlphaFoldDB" id="A0A8H5F6I8"/>
<protein>
    <submittedName>
        <fullName evidence="1">Uncharacterized protein</fullName>
    </submittedName>
</protein>